<dbReference type="GO" id="GO:0016987">
    <property type="term" value="F:sigma factor activity"/>
    <property type="evidence" value="ECO:0007669"/>
    <property type="project" value="UniProtKB-KW"/>
</dbReference>
<dbReference type="PANTHER" id="PTHR43133">
    <property type="entry name" value="RNA POLYMERASE ECF-TYPE SIGMA FACTO"/>
    <property type="match status" value="1"/>
</dbReference>
<dbReference type="NCBIfam" id="NF006089">
    <property type="entry name" value="PRK08241.1"/>
    <property type="match status" value="1"/>
</dbReference>
<evidence type="ECO:0000256" key="4">
    <source>
        <dbReference type="ARBA" id="ARBA00023082"/>
    </source>
</evidence>
<dbReference type="InterPro" id="IPR036388">
    <property type="entry name" value="WH-like_DNA-bd_sf"/>
</dbReference>
<dbReference type="CDD" id="cd06171">
    <property type="entry name" value="Sigma70_r4"/>
    <property type="match status" value="1"/>
</dbReference>
<dbReference type="InterPro" id="IPR007627">
    <property type="entry name" value="RNA_pol_sigma70_r2"/>
</dbReference>
<proteinExistence type="inferred from homology"/>
<keyword evidence="5" id="KW-0804">Transcription</keyword>
<dbReference type="RefSeq" id="WP_133799958.1">
    <property type="nucleotide sequence ID" value="NZ_SNWQ01000004.1"/>
</dbReference>
<comment type="subunit">
    <text evidence="2">Interacts transiently with the RNA polymerase catalytic core formed by RpoA, RpoB, RpoC and RpoZ (2 alpha, 1 beta, 1 beta' and 1 omega subunit) to form the RNA polymerase holoenzyme that can initiate transcription.</text>
</comment>
<dbReference type="InterPro" id="IPR037401">
    <property type="entry name" value="SnoaL-like"/>
</dbReference>
<feature type="region of interest" description="Disordered" evidence="6">
    <location>
        <begin position="192"/>
        <end position="211"/>
    </location>
</feature>
<dbReference type="GO" id="GO:0003677">
    <property type="term" value="F:DNA binding"/>
    <property type="evidence" value="ECO:0007669"/>
    <property type="project" value="InterPro"/>
</dbReference>
<evidence type="ECO:0000313" key="10">
    <source>
        <dbReference type="EMBL" id="TDO50781.1"/>
    </source>
</evidence>
<dbReference type="AlphaFoldDB" id="A0A4R6KKV1"/>
<dbReference type="OrthoDB" id="6689546at2"/>
<feature type="compositionally biased region" description="Pro residues" evidence="6">
    <location>
        <begin position="198"/>
        <end position="207"/>
    </location>
</feature>
<dbReference type="Gene3D" id="3.10.450.50">
    <property type="match status" value="1"/>
</dbReference>
<dbReference type="GO" id="GO:0006352">
    <property type="term" value="P:DNA-templated transcription initiation"/>
    <property type="evidence" value="ECO:0007669"/>
    <property type="project" value="InterPro"/>
</dbReference>
<evidence type="ECO:0000256" key="3">
    <source>
        <dbReference type="ARBA" id="ARBA00023015"/>
    </source>
</evidence>
<feature type="domain" description="RNA polymerase sigma-70 region 2" evidence="7">
    <location>
        <begin position="20"/>
        <end position="87"/>
    </location>
</feature>
<dbReference type="Gene3D" id="1.10.10.10">
    <property type="entry name" value="Winged helix-like DNA-binding domain superfamily/Winged helix DNA-binding domain"/>
    <property type="match status" value="1"/>
</dbReference>
<protein>
    <submittedName>
        <fullName evidence="10">RNA polymerase sigma-70 factor (ECF subfamily)</fullName>
    </submittedName>
</protein>
<dbReference type="EMBL" id="SNWQ01000004">
    <property type="protein sequence ID" value="TDO50781.1"/>
    <property type="molecule type" value="Genomic_DNA"/>
</dbReference>
<gene>
    <name evidence="10" type="ORF">EV643_104280</name>
</gene>
<dbReference type="InterPro" id="IPR014305">
    <property type="entry name" value="RNA_pol_sigma-G_actinobac"/>
</dbReference>
<comment type="caution">
    <text evidence="10">The sequence shown here is derived from an EMBL/GenBank/DDBJ whole genome shotgun (WGS) entry which is preliminary data.</text>
</comment>
<dbReference type="InterPro" id="IPR014284">
    <property type="entry name" value="RNA_pol_sigma-70_dom"/>
</dbReference>
<keyword evidence="3" id="KW-0805">Transcription regulation</keyword>
<feature type="domain" description="RNA polymerase sigma factor 70 region 4 type 2" evidence="8">
    <location>
        <begin position="142"/>
        <end position="193"/>
    </location>
</feature>
<dbReference type="InterPro" id="IPR039425">
    <property type="entry name" value="RNA_pol_sigma-70-like"/>
</dbReference>
<organism evidence="10 11">
    <name type="scientific">Kribbella caucasensis</name>
    <dbReference type="NCBI Taxonomy" id="2512215"/>
    <lineage>
        <taxon>Bacteria</taxon>
        <taxon>Bacillati</taxon>
        <taxon>Actinomycetota</taxon>
        <taxon>Actinomycetes</taxon>
        <taxon>Propionibacteriales</taxon>
        <taxon>Kribbellaceae</taxon>
        <taxon>Kribbella</taxon>
    </lineage>
</organism>
<dbReference type="SUPFAM" id="SSF88946">
    <property type="entry name" value="Sigma2 domain of RNA polymerase sigma factors"/>
    <property type="match status" value="1"/>
</dbReference>
<evidence type="ECO:0000259" key="9">
    <source>
        <dbReference type="Pfam" id="PF12680"/>
    </source>
</evidence>
<dbReference type="PANTHER" id="PTHR43133:SF65">
    <property type="entry name" value="ECF RNA POLYMERASE SIGMA FACTOR SIGG"/>
    <property type="match status" value="1"/>
</dbReference>
<dbReference type="NCBIfam" id="TIGR02960">
    <property type="entry name" value="SigX5"/>
    <property type="match status" value="1"/>
</dbReference>
<keyword evidence="11" id="KW-1185">Reference proteome</keyword>
<sequence>MTVDLIQRARAGDRDAFAALVDPHRGELQVHCYRMLGSLQDAEDTLQETLLAAWLALDGFEGRSSLRTWLYRIATNRCLNVLRTSSRRPVPAAPLPIAPPEPTRLGEVLWLQPYPDVLLDGLPEQAPGPETRYESREAISLAFVTAVQLLPPNQRAVLLLRDVLGYRARETADLLGLTEDAVTSALKRARATMTAARPPGPPPPPAGGPEERELVDRFVTAFTELDVDSLLALMTDDVWVRMPPLPFEYRGTEAVHRFFTAVDAHRRGIDRLVHVRANGQPAWGEYRRDRITGTLHVQGVEVIGLAGHGICEITRFEAALAPYFGLPRTLD</sequence>
<evidence type="ECO:0000256" key="2">
    <source>
        <dbReference type="ARBA" id="ARBA00011344"/>
    </source>
</evidence>
<feature type="domain" description="SnoaL-like" evidence="9">
    <location>
        <begin position="215"/>
        <end position="307"/>
    </location>
</feature>
<dbReference type="Gene3D" id="1.10.1740.10">
    <property type="match status" value="1"/>
</dbReference>
<keyword evidence="4" id="KW-0731">Sigma factor</keyword>
<evidence type="ECO:0000313" key="11">
    <source>
        <dbReference type="Proteomes" id="UP000295388"/>
    </source>
</evidence>
<comment type="similarity">
    <text evidence="1">Belongs to the sigma-70 factor family. ECF subfamily.</text>
</comment>
<dbReference type="InterPro" id="IPR013325">
    <property type="entry name" value="RNA_pol_sigma_r2"/>
</dbReference>
<evidence type="ECO:0000256" key="1">
    <source>
        <dbReference type="ARBA" id="ARBA00010641"/>
    </source>
</evidence>
<accession>A0A4R6KKV1</accession>
<dbReference type="Proteomes" id="UP000295388">
    <property type="component" value="Unassembled WGS sequence"/>
</dbReference>
<dbReference type="Pfam" id="PF04542">
    <property type="entry name" value="Sigma70_r2"/>
    <property type="match status" value="1"/>
</dbReference>
<name>A0A4R6KKV1_9ACTN</name>
<dbReference type="NCBIfam" id="TIGR02937">
    <property type="entry name" value="sigma70-ECF"/>
    <property type="match status" value="1"/>
</dbReference>
<dbReference type="Pfam" id="PF12680">
    <property type="entry name" value="SnoaL_2"/>
    <property type="match status" value="1"/>
</dbReference>
<evidence type="ECO:0000259" key="8">
    <source>
        <dbReference type="Pfam" id="PF08281"/>
    </source>
</evidence>
<evidence type="ECO:0000259" key="7">
    <source>
        <dbReference type="Pfam" id="PF04542"/>
    </source>
</evidence>
<dbReference type="InterPro" id="IPR013249">
    <property type="entry name" value="RNA_pol_sigma70_r4_t2"/>
</dbReference>
<evidence type="ECO:0000256" key="6">
    <source>
        <dbReference type="SAM" id="MobiDB-lite"/>
    </source>
</evidence>
<dbReference type="SUPFAM" id="SSF88659">
    <property type="entry name" value="Sigma3 and sigma4 domains of RNA polymerase sigma factors"/>
    <property type="match status" value="1"/>
</dbReference>
<evidence type="ECO:0000256" key="5">
    <source>
        <dbReference type="ARBA" id="ARBA00023163"/>
    </source>
</evidence>
<dbReference type="InterPro" id="IPR032710">
    <property type="entry name" value="NTF2-like_dom_sf"/>
</dbReference>
<dbReference type="SUPFAM" id="SSF54427">
    <property type="entry name" value="NTF2-like"/>
    <property type="match status" value="1"/>
</dbReference>
<dbReference type="InterPro" id="IPR013324">
    <property type="entry name" value="RNA_pol_sigma_r3/r4-like"/>
</dbReference>
<dbReference type="Pfam" id="PF08281">
    <property type="entry name" value="Sigma70_r4_2"/>
    <property type="match status" value="1"/>
</dbReference>
<reference evidence="10 11" key="1">
    <citation type="submission" date="2019-03" db="EMBL/GenBank/DDBJ databases">
        <title>Genomic Encyclopedia of Type Strains, Phase III (KMG-III): the genomes of soil and plant-associated and newly described type strains.</title>
        <authorList>
            <person name="Whitman W."/>
        </authorList>
    </citation>
    <scope>NUCLEOTIDE SEQUENCE [LARGE SCALE GENOMIC DNA]</scope>
    <source>
        <strain evidence="10 11">VKM Ac-2527</strain>
    </source>
</reference>